<feature type="region of interest" description="Disordered" evidence="12">
    <location>
        <begin position="389"/>
        <end position="441"/>
    </location>
</feature>
<dbReference type="CDD" id="cd16657">
    <property type="entry name" value="RING-Ubox_UBE4A"/>
    <property type="match status" value="1"/>
</dbReference>
<evidence type="ECO:0000256" key="9">
    <source>
        <dbReference type="ARBA" id="ARBA00022771"/>
    </source>
</evidence>
<evidence type="ECO:0000256" key="11">
    <source>
        <dbReference type="ARBA" id="ARBA00022833"/>
    </source>
</evidence>
<dbReference type="PROSITE" id="PS51698">
    <property type="entry name" value="U_BOX"/>
    <property type="match status" value="1"/>
</dbReference>
<feature type="region of interest" description="Disordered" evidence="12">
    <location>
        <begin position="253"/>
        <end position="283"/>
    </location>
</feature>
<feature type="compositionally biased region" description="Low complexity" evidence="12">
    <location>
        <begin position="660"/>
        <end position="670"/>
    </location>
</feature>
<comment type="subcellular location">
    <subcellularLocation>
        <location evidence="2">Cytoplasm</location>
    </subcellularLocation>
</comment>
<feature type="region of interest" description="Disordered" evidence="12">
    <location>
        <begin position="591"/>
        <end position="674"/>
    </location>
</feature>
<accession>A0AAD5H2U4</accession>
<comment type="caution">
    <text evidence="15">The sequence shown here is derived from an EMBL/GenBank/DDBJ whole genome shotgun (WGS) entry which is preliminary data.</text>
</comment>
<feature type="compositionally biased region" description="Low complexity" evidence="12">
    <location>
        <begin position="1235"/>
        <end position="1253"/>
    </location>
</feature>
<gene>
    <name evidence="15" type="ORF">COHA_004350</name>
</gene>
<feature type="region of interest" description="Disordered" evidence="12">
    <location>
        <begin position="1445"/>
        <end position="1504"/>
    </location>
</feature>
<dbReference type="PANTHER" id="PTHR13363">
    <property type="entry name" value="RING FINGER AND SRY DOMAIN-CONTAINING"/>
    <property type="match status" value="1"/>
</dbReference>
<proteinExistence type="inferred from homology"/>
<keyword evidence="16" id="KW-1185">Reference proteome</keyword>
<dbReference type="InterPro" id="IPR013083">
    <property type="entry name" value="Znf_RING/FYVE/PHD"/>
</dbReference>
<feature type="compositionally biased region" description="Low complexity" evidence="12">
    <location>
        <begin position="593"/>
        <end position="618"/>
    </location>
</feature>
<evidence type="ECO:0000256" key="5">
    <source>
        <dbReference type="ARBA" id="ARBA00012483"/>
    </source>
</evidence>
<feature type="region of interest" description="Disordered" evidence="12">
    <location>
        <begin position="1"/>
        <end position="22"/>
    </location>
</feature>
<evidence type="ECO:0000256" key="7">
    <source>
        <dbReference type="ARBA" id="ARBA00022679"/>
    </source>
</evidence>
<feature type="domain" description="B30.2/SPRY" evidence="13">
    <location>
        <begin position="1"/>
        <end position="185"/>
    </location>
</feature>
<feature type="compositionally biased region" description="Low complexity" evidence="12">
    <location>
        <begin position="432"/>
        <end position="441"/>
    </location>
</feature>
<dbReference type="GO" id="GO:0061630">
    <property type="term" value="F:ubiquitin protein ligase activity"/>
    <property type="evidence" value="ECO:0007669"/>
    <property type="project" value="UniProtKB-EC"/>
</dbReference>
<evidence type="ECO:0000256" key="3">
    <source>
        <dbReference type="ARBA" id="ARBA00004906"/>
    </source>
</evidence>
<evidence type="ECO:0000256" key="4">
    <source>
        <dbReference type="ARBA" id="ARBA00007434"/>
    </source>
</evidence>
<organism evidence="15 16">
    <name type="scientific">Chlorella ohadii</name>
    <dbReference type="NCBI Taxonomy" id="2649997"/>
    <lineage>
        <taxon>Eukaryota</taxon>
        <taxon>Viridiplantae</taxon>
        <taxon>Chlorophyta</taxon>
        <taxon>core chlorophytes</taxon>
        <taxon>Trebouxiophyceae</taxon>
        <taxon>Chlorellales</taxon>
        <taxon>Chlorellaceae</taxon>
        <taxon>Chlorella clade</taxon>
        <taxon>Chlorella</taxon>
    </lineage>
</organism>
<dbReference type="Proteomes" id="UP001205105">
    <property type="component" value="Unassembled WGS sequence"/>
</dbReference>
<evidence type="ECO:0000256" key="12">
    <source>
        <dbReference type="SAM" id="MobiDB-lite"/>
    </source>
</evidence>
<keyword evidence="8" id="KW-0479">Metal-binding</keyword>
<evidence type="ECO:0000259" key="13">
    <source>
        <dbReference type="PROSITE" id="PS50188"/>
    </source>
</evidence>
<comment type="pathway">
    <text evidence="3">Protein modification; protein ubiquitination.</text>
</comment>
<feature type="domain" description="U-box" evidence="14">
    <location>
        <begin position="1348"/>
        <end position="1422"/>
    </location>
</feature>
<evidence type="ECO:0000256" key="8">
    <source>
        <dbReference type="ARBA" id="ARBA00022723"/>
    </source>
</evidence>
<dbReference type="FunFam" id="3.30.40.10:FF:000055">
    <property type="entry name" value="Ubiquitin conjugation factor e4 a"/>
    <property type="match status" value="1"/>
</dbReference>
<evidence type="ECO:0000256" key="10">
    <source>
        <dbReference type="ARBA" id="ARBA00022786"/>
    </source>
</evidence>
<dbReference type="EC" id="2.3.2.27" evidence="5"/>
<evidence type="ECO:0000313" key="15">
    <source>
        <dbReference type="EMBL" id="KAI7841821.1"/>
    </source>
</evidence>
<comment type="similarity">
    <text evidence="4">Belongs to the ubiquitin conjugation factor E4 family.</text>
</comment>
<evidence type="ECO:0000313" key="16">
    <source>
        <dbReference type="Proteomes" id="UP001205105"/>
    </source>
</evidence>
<dbReference type="GO" id="GO:0005737">
    <property type="term" value="C:cytoplasm"/>
    <property type="evidence" value="ECO:0007669"/>
    <property type="project" value="UniProtKB-SubCell"/>
</dbReference>
<dbReference type="SUPFAM" id="SSF57850">
    <property type="entry name" value="RING/U-box"/>
    <property type="match status" value="1"/>
</dbReference>
<dbReference type="InterPro" id="IPR013320">
    <property type="entry name" value="ConA-like_dom_sf"/>
</dbReference>
<feature type="region of interest" description="Disordered" evidence="12">
    <location>
        <begin position="321"/>
        <end position="343"/>
    </location>
</feature>
<protein>
    <recommendedName>
        <fullName evidence="5">RING-type E3 ubiquitin transferase</fullName>
        <ecNumber evidence="5">2.3.2.27</ecNumber>
    </recommendedName>
</protein>
<dbReference type="InterPro" id="IPR057987">
    <property type="entry name" value="TPR_RNF123/RKP"/>
</dbReference>
<dbReference type="InterPro" id="IPR003877">
    <property type="entry name" value="SPRY_dom"/>
</dbReference>
<evidence type="ECO:0000256" key="1">
    <source>
        <dbReference type="ARBA" id="ARBA00000900"/>
    </source>
</evidence>
<dbReference type="PROSITE" id="PS50188">
    <property type="entry name" value="B302_SPRY"/>
    <property type="match status" value="1"/>
</dbReference>
<dbReference type="Gene3D" id="3.30.40.10">
    <property type="entry name" value="Zinc/RING finger domain, C3HC4 (zinc finger)"/>
    <property type="match status" value="1"/>
</dbReference>
<comment type="catalytic activity">
    <reaction evidence="1">
        <text>S-ubiquitinyl-[E2 ubiquitin-conjugating enzyme]-L-cysteine + [acceptor protein]-L-lysine = [E2 ubiquitin-conjugating enzyme]-L-cysteine + N(6)-ubiquitinyl-[acceptor protein]-L-lysine.</text>
        <dbReference type="EC" id="2.3.2.27"/>
    </reaction>
</comment>
<dbReference type="Pfam" id="PF25576">
    <property type="entry name" value="TPR_RNF123"/>
    <property type="match status" value="1"/>
</dbReference>
<keyword evidence="9" id="KW-0863">Zinc-finger</keyword>
<evidence type="ECO:0000256" key="6">
    <source>
        <dbReference type="ARBA" id="ARBA00022490"/>
    </source>
</evidence>
<feature type="compositionally biased region" description="Basic and acidic residues" evidence="12">
    <location>
        <begin position="650"/>
        <end position="659"/>
    </location>
</feature>
<feature type="region of interest" description="Disordered" evidence="12">
    <location>
        <begin position="1235"/>
        <end position="1256"/>
    </location>
</feature>
<dbReference type="InterPro" id="IPR003613">
    <property type="entry name" value="Ubox_domain"/>
</dbReference>
<evidence type="ECO:0000256" key="2">
    <source>
        <dbReference type="ARBA" id="ARBA00004496"/>
    </source>
</evidence>
<sequence length="1504" mass="158360">MSTARAASAAAGPGAAPAPPVGRLGPAEVTLVEAKGSADIQGLRATSCSNFSTMRSSACVFKGRWMYEAQLGSSGIMQLGWTTLSARFNSEEGVGDNHDSYAYDGRRKQRWHVSNNAYGEQWAAGDVIGCCIDLDAGSMRFYRNGKDLGVAFTNVRRGMPGMAYFAGVSLSYSERCELNFGARPFQHPVEGYQPLHLDPSAPAGTAEAALPGGRAGQLAAARYLAGCFSRLIDVSSPAPAAASTAAEAAEAAAELGTAAASQTASEDGSSHEGGEEEGEAEPSLHEAAALLPSAPAGMGTRPSLGTTLLPDADVLAALAAAGTSKPPTRPDSAQGRPGSAGSSGPAIGIDDRILLGAVLAQHLGPLCCDPYVVEAALVPLLDDTAGDLCSSPGPAAPSRMLFDEPEGSGQQQGGGTGGGGAEGRSDAEHAAAEAPAPSPVTAPVTVAAAEQPAEELELGRQRLSQLLQLLAAVLEPEELSALVCTVCSALGRRVRGCVWSLQELPASPALAALRLWGAMLDCEDVRAAWLASGDWMQQLEALLAVRQPSEEDLTELLCNLKVSWGRDGGVVRSGREEQSTFAADLNKLTDGLEQQQQQQQQQTAEEAAEAAPESQQPAGALDVAEAAPSQHEERQSEQAAEPPPPPPPHQQEEALREEQAAAQGAPAGQESEPPGRHLREFLELLVAKNHGAMRHIPPPGLSDQTALASAVFALLRLMNEQVSAGLPAVPSIRWDPMQTFLQARLGGPLGGGEDPYWDAGRLGGTLSHVAREHPPTEQDQQPLEGLPLGAVVRYDIPLRLKARALEGPSFSDVWLRDRLLMLCHLSVAPLMRGALSHLGSMQAALAGLRAIGREAEERGGMLADTRRQCQSEFTRSLRNHEWAQCWLLSPWRQQGAFVLAVSTAQLVAAVSAQRHNLLRYVPELYCTTVLDMVHAVHRCEPPVLDHAAMLGLGLRHIVDFVVRHLEDERIVSPEVQTRLLQMVLDATSELDLLRELGQNEVARARLLPSMMRLFGRQLLWGPVSNFFALLVEGQGFLHPPPAFPSDFVEPLARLRGMFKQACLGDAELCGRFLHHLFTHLNAMLTELVASLEGLDSSWSRAGGGPSPQLLRLLTSTADYTLVLLRTLELMAGEMPQLFLEGSDMNVTRLAGEHDELMITQNIAAAWVQSRPPANPECFPASPAPPHPASTLPEVLGFAVPQFVSGKAHRALQRVAANRPMAHQLRLREAHLLQDQPAPAAERAGAEPAGQPARRQSLVAALNRQAALTSDVLLGLLEAELHQAEPLSGDASAAEEQGLSPREQRRGIERQLQQLRSAIDAVLDSRAGGAGGASGSGSAGGGTAADLADAPDEFLDPILMTLMQDPVTLPDSRVTIDRPTIERHLLSSQTDPFSRAPLTKDQLVPDAELRARIEAWLAGHGSQQAAGEQQQEAAAAAGAEGTAAAQVAAATGQERAAVPTEAAEGEPVAAAGAAPEEAAGTLQGDAAAVGGSTASADVASDSSEA</sequence>
<dbReference type="EMBL" id="JADXDR010000058">
    <property type="protein sequence ID" value="KAI7841821.1"/>
    <property type="molecule type" value="Genomic_DNA"/>
</dbReference>
<keyword evidence="6" id="KW-0963">Cytoplasm</keyword>
<dbReference type="Pfam" id="PF00622">
    <property type="entry name" value="SPRY"/>
    <property type="match status" value="1"/>
</dbReference>
<dbReference type="GO" id="GO:0016567">
    <property type="term" value="P:protein ubiquitination"/>
    <property type="evidence" value="ECO:0007669"/>
    <property type="project" value="InterPro"/>
</dbReference>
<evidence type="ECO:0000259" key="14">
    <source>
        <dbReference type="PROSITE" id="PS51698"/>
    </source>
</evidence>
<dbReference type="InterPro" id="IPR045129">
    <property type="entry name" value="RNF123/RKP/RSPRY1"/>
</dbReference>
<reference evidence="15" key="1">
    <citation type="submission" date="2020-11" db="EMBL/GenBank/DDBJ databases">
        <title>Chlorella ohadii genome sequencing and assembly.</title>
        <authorList>
            <person name="Murik O."/>
            <person name="Treves H."/>
            <person name="Kedem I."/>
            <person name="Shotland Y."/>
            <person name="Kaplan A."/>
        </authorList>
    </citation>
    <scope>NUCLEOTIDE SEQUENCE</scope>
    <source>
        <strain evidence="15">1</strain>
    </source>
</reference>
<keyword evidence="10" id="KW-0833">Ubl conjugation pathway</keyword>
<keyword evidence="7" id="KW-0808">Transferase</keyword>
<dbReference type="GO" id="GO:0051603">
    <property type="term" value="P:proteolysis involved in protein catabolic process"/>
    <property type="evidence" value="ECO:0007669"/>
    <property type="project" value="TreeGrafter"/>
</dbReference>
<dbReference type="InterPro" id="IPR001870">
    <property type="entry name" value="B30.2/SPRY"/>
</dbReference>
<feature type="compositionally biased region" description="Low complexity" evidence="12">
    <location>
        <begin position="253"/>
        <end position="267"/>
    </location>
</feature>
<name>A0AAD5H2U4_9CHLO</name>
<dbReference type="SMART" id="SM00449">
    <property type="entry name" value="SPRY"/>
    <property type="match status" value="1"/>
</dbReference>
<dbReference type="GO" id="GO:0008270">
    <property type="term" value="F:zinc ion binding"/>
    <property type="evidence" value="ECO:0007669"/>
    <property type="project" value="UniProtKB-KW"/>
</dbReference>
<dbReference type="Gene3D" id="2.60.120.920">
    <property type="match status" value="1"/>
</dbReference>
<dbReference type="PANTHER" id="PTHR13363:SF5">
    <property type="entry name" value="E3 UBIQUITIN-PROTEIN LIGASE RNF123"/>
    <property type="match status" value="1"/>
</dbReference>
<dbReference type="SMART" id="SM00504">
    <property type="entry name" value="Ubox"/>
    <property type="match status" value="1"/>
</dbReference>
<dbReference type="InterPro" id="IPR043136">
    <property type="entry name" value="B30.2/SPRY_sf"/>
</dbReference>
<dbReference type="Pfam" id="PF04564">
    <property type="entry name" value="U-box"/>
    <property type="match status" value="1"/>
</dbReference>
<dbReference type="SUPFAM" id="SSF49899">
    <property type="entry name" value="Concanavalin A-like lectins/glucanases"/>
    <property type="match status" value="1"/>
</dbReference>
<feature type="compositionally biased region" description="Gly residues" evidence="12">
    <location>
        <begin position="410"/>
        <end position="422"/>
    </location>
</feature>
<keyword evidence="11" id="KW-0862">Zinc</keyword>